<sequence>MENLFLELKDLSPQEILELLNKRKLNGSSKKGEIWEITNEIKPIDLFCYLSAKYGDPNGILTILKNDDSDNLIHWDWMLDSPKGLVHIQGHNFRTEIHVSGEVIESGLNKFDFISQIKADFKNYGQGISITKKSLEKWTEFINPYYRIKSTIEQSFIKLNELNLDLEQDRIDLKITQNQLEFEEVKERWTQTLQKYDFAVGQVFGLRAMLPVMAESFVNFLLFILVKSEIKSNDRLYQTTLRQPIDIRVQSLHLNCNGFSSNVDYTTEECKKFHTLMNERNDLLHGNVNINKQAFGNVYFDKKMPIFDQYEDFWEKSIGVSIRTMNITSIYDEYEVVKNFINYILSKLDIKIRPQIEHLLDTARLGFNEKTKRVGILFPPYLVDMRVPLAKRKRAE</sequence>
<dbReference type="EMBL" id="WTTO01000002">
    <property type="protein sequence ID" value="NAR72143.1"/>
    <property type="molecule type" value="Genomic_DNA"/>
</dbReference>
<comment type="caution">
    <text evidence="1">The sequence shown here is derived from an EMBL/GenBank/DDBJ whole genome shotgun (WGS) entry which is preliminary data.</text>
</comment>
<dbReference type="AlphaFoldDB" id="A0AAJ2YQT7"/>
<evidence type="ECO:0000313" key="2">
    <source>
        <dbReference type="Proteomes" id="UP000451048"/>
    </source>
</evidence>
<protein>
    <submittedName>
        <fullName evidence="1">Uncharacterized protein</fullName>
    </submittedName>
</protein>
<dbReference type="RefSeq" id="WP_161404547.1">
    <property type="nucleotide sequence ID" value="NZ_JBOISC010000010.1"/>
</dbReference>
<organism evidence="1 2">
    <name type="scientific">Acinetobacter haemolyticus</name>
    <dbReference type="NCBI Taxonomy" id="29430"/>
    <lineage>
        <taxon>Bacteria</taxon>
        <taxon>Pseudomonadati</taxon>
        <taxon>Pseudomonadota</taxon>
        <taxon>Gammaproteobacteria</taxon>
        <taxon>Moraxellales</taxon>
        <taxon>Moraxellaceae</taxon>
        <taxon>Acinetobacter</taxon>
    </lineage>
</organism>
<proteinExistence type="predicted"/>
<dbReference type="Proteomes" id="UP000451048">
    <property type="component" value="Unassembled WGS sequence"/>
</dbReference>
<evidence type="ECO:0000313" key="1">
    <source>
        <dbReference type="EMBL" id="NAR72143.1"/>
    </source>
</evidence>
<accession>A0AAJ2YQT7</accession>
<name>A0AAJ2YQT7_ACIHA</name>
<gene>
    <name evidence="1" type="ORF">GPS52_01325</name>
</gene>
<reference evidence="1 2" key="1">
    <citation type="submission" date="2019-12" db="EMBL/GenBank/DDBJ databases">
        <title>Acinetobacter haemolyticus comparative genomics.</title>
        <authorList>
            <person name="Castro-Jaimes S."/>
            <person name="Bello-Lopez E."/>
            <person name="Velazquez-Acosta C."/>
            <person name="Volkow-Fernandez P."/>
            <person name="Lozano-Zarain P."/>
            <person name="Castillo Ramirez S."/>
            <person name="Cevallos M.A."/>
        </authorList>
    </citation>
    <scope>NUCLEOTIDE SEQUENCE [LARGE SCALE GENOMIC DNA]</scope>
    <source>
        <strain evidence="1 2">AN10</strain>
    </source>
</reference>